<sequence length="542" mass="59826">MATIEALDLAHVPASDRGFRNDLDEDPPECDGVIFDENDEEPPEAEDEEYGVLDDEDEDNTYVPLESRAPQALTLDPLGQPASQTQTIQPGENVIRDNPSDPSSDHSAIVECETVLEPVSNNEEPSLTTTTPSETTGEVNLDSTSAAAPLSEHPSLGADVSEQTAHTVQTASPASPMGMVRDAGSAPPCNASADPTVNPVANLIVDKENVTAALSGKVLQEQCALRKLPKSGNKQALVERILSHILANPDYEVGESFAFDDSGARVQGPVPFHKVDPILDHLRDNSIKNWDLGPDVSQDEIEIGFQGRCSLKDKIKYKGEGGGFLADAICDRGKKFGTGVCRTSGRGLPACVQQDLVTRKADLEAAIGTVTPYQRLNWIDFYNLTMNSVDLADQYRNQYRMDGPWMRQKKWWWAICLWSLEAAWGNAYLCYRQMCVQAKKEKYLSHRKFLEAGKRAVKITSKMMDNMITKFVGKHPMKSLVNVTHCQWCKFKVKVAGEKRKRDLSADSVDDGKKNPRAQFGCEACNVWFCGPECWNEFHGLT</sequence>
<proteinExistence type="predicted"/>
<evidence type="ECO:0000256" key="1">
    <source>
        <dbReference type="SAM" id="MobiDB-lite"/>
    </source>
</evidence>
<dbReference type="EMBL" id="LGRX02032107">
    <property type="protein sequence ID" value="KAK3244220.1"/>
    <property type="molecule type" value="Genomic_DNA"/>
</dbReference>
<reference evidence="3 4" key="1">
    <citation type="journal article" date="2015" name="Genome Biol. Evol.">
        <title>Comparative Genomics of a Bacterivorous Green Alga Reveals Evolutionary Causalities and Consequences of Phago-Mixotrophic Mode of Nutrition.</title>
        <authorList>
            <person name="Burns J.A."/>
            <person name="Paasch A."/>
            <person name="Narechania A."/>
            <person name="Kim E."/>
        </authorList>
    </citation>
    <scope>NUCLEOTIDE SEQUENCE [LARGE SCALE GENOMIC DNA]</scope>
    <source>
        <strain evidence="3 4">PLY_AMNH</strain>
    </source>
</reference>
<gene>
    <name evidence="3" type="ORF">CYMTET_46160</name>
</gene>
<feature type="compositionally biased region" description="Low complexity" evidence="1">
    <location>
        <begin position="120"/>
        <end position="136"/>
    </location>
</feature>
<evidence type="ECO:0000313" key="4">
    <source>
        <dbReference type="Proteomes" id="UP001190700"/>
    </source>
</evidence>
<dbReference type="AlphaFoldDB" id="A0AAE0BYK3"/>
<accession>A0AAE0BYK3</accession>
<name>A0AAE0BYK3_9CHLO</name>
<feature type="domain" description="SAP" evidence="2">
    <location>
        <begin position="211"/>
        <end position="245"/>
    </location>
</feature>
<dbReference type="SMART" id="SM00513">
    <property type="entry name" value="SAP"/>
    <property type="match status" value="1"/>
</dbReference>
<dbReference type="Pfam" id="PF02037">
    <property type="entry name" value="SAP"/>
    <property type="match status" value="1"/>
</dbReference>
<dbReference type="Proteomes" id="UP001190700">
    <property type="component" value="Unassembled WGS sequence"/>
</dbReference>
<organism evidence="3 4">
    <name type="scientific">Cymbomonas tetramitiformis</name>
    <dbReference type="NCBI Taxonomy" id="36881"/>
    <lineage>
        <taxon>Eukaryota</taxon>
        <taxon>Viridiplantae</taxon>
        <taxon>Chlorophyta</taxon>
        <taxon>Pyramimonadophyceae</taxon>
        <taxon>Pyramimonadales</taxon>
        <taxon>Pyramimonadaceae</taxon>
        <taxon>Cymbomonas</taxon>
    </lineage>
</organism>
<dbReference type="InterPro" id="IPR003034">
    <property type="entry name" value="SAP_dom"/>
</dbReference>
<feature type="compositionally biased region" description="Acidic residues" evidence="1">
    <location>
        <begin position="23"/>
        <end position="60"/>
    </location>
</feature>
<comment type="caution">
    <text evidence="3">The sequence shown here is derived from an EMBL/GenBank/DDBJ whole genome shotgun (WGS) entry which is preliminary data.</text>
</comment>
<keyword evidence="4" id="KW-1185">Reference proteome</keyword>
<protein>
    <recommendedName>
        <fullName evidence="2">SAP domain-containing protein</fullName>
    </recommendedName>
</protein>
<evidence type="ECO:0000313" key="3">
    <source>
        <dbReference type="EMBL" id="KAK3244220.1"/>
    </source>
</evidence>
<feature type="compositionally biased region" description="Polar residues" evidence="1">
    <location>
        <begin position="81"/>
        <end position="90"/>
    </location>
</feature>
<evidence type="ECO:0000259" key="2">
    <source>
        <dbReference type="SMART" id="SM00513"/>
    </source>
</evidence>
<feature type="region of interest" description="Disordered" evidence="1">
    <location>
        <begin position="1"/>
        <end position="139"/>
    </location>
</feature>